<evidence type="ECO:0000313" key="2">
    <source>
        <dbReference type="EMBL" id="CDW72391.1"/>
    </source>
</evidence>
<name>A0A077ZVE2_STYLE</name>
<evidence type="ECO:0000256" key="1">
    <source>
        <dbReference type="SAM" id="MobiDB-lite"/>
    </source>
</evidence>
<dbReference type="EMBL" id="CCKQ01001292">
    <property type="protein sequence ID" value="CDW72391.1"/>
    <property type="molecule type" value="Genomic_DNA"/>
</dbReference>
<feature type="region of interest" description="Disordered" evidence="1">
    <location>
        <begin position="1"/>
        <end position="24"/>
    </location>
</feature>
<sequence>MQIDDNDDLYSDDTENNSNDIENNSFYQFDKQTKTYKPATVAPELIALIRRLRSFRFSIVNYQQDGYVRVFYSLRIENSKAVLCKSGFILISTVPRAQALRCETKRRSALLVLGHLGQRASEITDFDQQFLSRSRKNKFFLTVQAILSQSREVSRRPLPGSAPNLQNQHSEKSALINKLRALRVLVGSRGFRFAAPPFFLSVASSESKTAPRGFAPAHELKNTRCASCFLRSAAPQNFSFVAKA</sequence>
<dbReference type="AlphaFoldDB" id="A0A077ZVE2"/>
<reference evidence="2 3" key="1">
    <citation type="submission" date="2014-06" db="EMBL/GenBank/DDBJ databases">
        <authorList>
            <person name="Swart Estienne"/>
        </authorList>
    </citation>
    <scope>NUCLEOTIDE SEQUENCE [LARGE SCALE GENOMIC DNA]</scope>
    <source>
        <strain evidence="2 3">130c</strain>
    </source>
</reference>
<gene>
    <name evidence="2" type="primary">Contig10542.g11260</name>
    <name evidence="2" type="ORF">STYLEM_1351</name>
</gene>
<dbReference type="Proteomes" id="UP000039865">
    <property type="component" value="Unassembled WGS sequence"/>
</dbReference>
<evidence type="ECO:0000313" key="3">
    <source>
        <dbReference type="Proteomes" id="UP000039865"/>
    </source>
</evidence>
<feature type="compositionally biased region" description="Acidic residues" evidence="1">
    <location>
        <begin position="1"/>
        <end position="15"/>
    </location>
</feature>
<dbReference type="InParanoid" id="A0A077ZVE2"/>
<protein>
    <submittedName>
        <fullName evidence="2">Uncharacterized protein</fullName>
    </submittedName>
</protein>
<accession>A0A077ZVE2</accession>
<proteinExistence type="predicted"/>
<organism evidence="2 3">
    <name type="scientific">Stylonychia lemnae</name>
    <name type="common">Ciliate</name>
    <dbReference type="NCBI Taxonomy" id="5949"/>
    <lineage>
        <taxon>Eukaryota</taxon>
        <taxon>Sar</taxon>
        <taxon>Alveolata</taxon>
        <taxon>Ciliophora</taxon>
        <taxon>Intramacronucleata</taxon>
        <taxon>Spirotrichea</taxon>
        <taxon>Stichotrichia</taxon>
        <taxon>Sporadotrichida</taxon>
        <taxon>Oxytrichidae</taxon>
        <taxon>Stylonychinae</taxon>
        <taxon>Stylonychia</taxon>
    </lineage>
</organism>
<keyword evidence="3" id="KW-1185">Reference proteome</keyword>